<organism evidence="1 2">
    <name type="scientific">Muribaculum caecicola</name>
    <dbReference type="NCBI Taxonomy" id="3038144"/>
    <lineage>
        <taxon>Bacteria</taxon>
        <taxon>Pseudomonadati</taxon>
        <taxon>Bacteroidota</taxon>
        <taxon>Bacteroidia</taxon>
        <taxon>Bacteroidales</taxon>
        <taxon>Muribaculaceae</taxon>
        <taxon>Muribaculum</taxon>
    </lineage>
</organism>
<accession>A0AC61S4N2</accession>
<dbReference type="Proteomes" id="UP000305401">
    <property type="component" value="Unassembled WGS sequence"/>
</dbReference>
<proteinExistence type="predicted"/>
<dbReference type="EC" id="2.1.1.297" evidence="1"/>
<keyword evidence="1" id="KW-0489">Methyltransferase</keyword>
<keyword evidence="1" id="KW-0808">Transferase</keyword>
<protein>
    <submittedName>
        <fullName evidence="1">Peptide chain release factor N(5)-glutamine methyltransferase</fullName>
        <ecNumber evidence="1">2.1.1.297</ecNumber>
    </submittedName>
</protein>
<dbReference type="EMBL" id="SSTG01000084">
    <property type="protein sequence ID" value="THG48713.1"/>
    <property type="molecule type" value="Genomic_DNA"/>
</dbReference>
<evidence type="ECO:0000313" key="1">
    <source>
        <dbReference type="EMBL" id="THG48713.1"/>
    </source>
</evidence>
<gene>
    <name evidence="1" type="primary">prmC</name>
    <name evidence="1" type="ORF">E5990_07205</name>
</gene>
<reference evidence="1" key="1">
    <citation type="submission" date="2019-04" db="EMBL/GenBank/DDBJ databases">
        <title>Microbes associate with the intestines of laboratory mice.</title>
        <authorList>
            <person name="Navarre W."/>
            <person name="Wong E."/>
            <person name="Huang K.C."/>
            <person name="Tropini C."/>
            <person name="Ng K."/>
            <person name="Yu B."/>
        </authorList>
    </citation>
    <scope>NUCLEOTIDE SEQUENCE</scope>
    <source>
        <strain evidence="1">NM86_A22</strain>
    </source>
</reference>
<comment type="caution">
    <text evidence="1">The sequence shown here is derived from an EMBL/GenBank/DDBJ whole genome shotgun (WGS) entry which is preliminary data.</text>
</comment>
<evidence type="ECO:0000313" key="2">
    <source>
        <dbReference type="Proteomes" id="UP000305401"/>
    </source>
</evidence>
<keyword evidence="2" id="KW-1185">Reference proteome</keyword>
<sequence length="286" mass="31796">MVTLKEYRDSLLQQFRESFPEGEAAALTRIVLEDVAHYTPVDVALRKDTEIPPSLVEKSIKVAQRVCSGEPIQYVLGTARFYGGSIKVTPDVLIPRPETEQLVDIIAGKWRNRTDMQVLDICTGSGCIAVALASVLPFSKVTATDISEKALNVARENAGLWKVKVNFVLSDALAQSNPAKRTYNIIVSNPPYICSSEAREMDKNVLDHEPHLALFVPDNDPLKFYRPITENASRMLVPGGYLYFEINPAYSNQIAGLLNRSGFSDVNTITDIHGKKRFITALWPDE</sequence>
<name>A0AC61S4N2_9BACT</name>